<dbReference type="Proteomes" id="UP000198607">
    <property type="component" value="Unassembled WGS sequence"/>
</dbReference>
<accession>A0A1G7Y7V4</accession>
<reference evidence="1 2" key="1">
    <citation type="submission" date="2016-10" db="EMBL/GenBank/DDBJ databases">
        <authorList>
            <person name="de Groot N.N."/>
        </authorList>
    </citation>
    <scope>NUCLEOTIDE SEQUENCE [LARGE SCALE GENOMIC DNA]</scope>
    <source>
        <strain evidence="1 2">DSM 5885</strain>
    </source>
</reference>
<dbReference type="InterPro" id="IPR052894">
    <property type="entry name" value="AsmA-related"/>
</dbReference>
<dbReference type="EMBL" id="FNCY01000002">
    <property type="protein sequence ID" value="SDG92437.1"/>
    <property type="molecule type" value="Genomic_DNA"/>
</dbReference>
<dbReference type="Pfam" id="PF05359">
    <property type="entry name" value="DUF748"/>
    <property type="match status" value="1"/>
</dbReference>
<dbReference type="GO" id="GO:0005886">
    <property type="term" value="C:plasma membrane"/>
    <property type="evidence" value="ECO:0007669"/>
    <property type="project" value="TreeGrafter"/>
</dbReference>
<organism evidence="1 2">
    <name type="scientific">Propionivibrio dicarboxylicus</name>
    <dbReference type="NCBI Taxonomy" id="83767"/>
    <lineage>
        <taxon>Bacteria</taxon>
        <taxon>Pseudomonadati</taxon>
        <taxon>Pseudomonadota</taxon>
        <taxon>Betaproteobacteria</taxon>
        <taxon>Rhodocyclales</taxon>
        <taxon>Rhodocyclaceae</taxon>
        <taxon>Propionivibrio</taxon>
    </lineage>
</organism>
<proteinExistence type="predicted"/>
<name>A0A1G7Y7V4_9RHOO</name>
<dbReference type="GO" id="GO:0090313">
    <property type="term" value="P:regulation of protein targeting to membrane"/>
    <property type="evidence" value="ECO:0007669"/>
    <property type="project" value="TreeGrafter"/>
</dbReference>
<dbReference type="RefSeq" id="WP_091934327.1">
    <property type="nucleotide sequence ID" value="NZ_FNCY01000002.1"/>
</dbReference>
<protein>
    <recommendedName>
        <fullName evidence="3">DUF748 domain-containing protein</fullName>
    </recommendedName>
</protein>
<gene>
    <name evidence="1" type="ORF">SAMN05660652_00918</name>
</gene>
<sequence length="371" mass="39676">MRSLRWPLISTILVALLVAGGFAGYQTAVRTLREQIERALGPDGEAREIRVDLTGIELIDLRFKAPADATWSAGEPLRADRVFISPDYINLIAGKRSIDTVRIENARLAVLRTRQGKLIVLPGLAGRAAAPGAANTPANARNPDADVFIRRIEIVGSTLELVDASVRTPPQVLRLEQINAAIGRVRLPSLTGVSTIDLVAALKGPKENGTLSITGTAELATRESGLTVRLRSLDLVALQPYLLKAGEGGVKTGSLDLDINASVRQGLLHAPGTLTLRNLNLATMNGTLMGMPRQAVVNLMKRRDGSLRLRFVLEGRLDDPQLALNEKLARQLASALAAALGTRLENFAREVDSLGGKAIQELGNSLGKAGR</sequence>
<keyword evidence="2" id="KW-1185">Reference proteome</keyword>
<evidence type="ECO:0000313" key="1">
    <source>
        <dbReference type="EMBL" id="SDG92437.1"/>
    </source>
</evidence>
<evidence type="ECO:0000313" key="2">
    <source>
        <dbReference type="Proteomes" id="UP000198607"/>
    </source>
</evidence>
<dbReference type="STRING" id="83767.SAMN05660652_00918"/>
<dbReference type="PANTHER" id="PTHR30441:SF4">
    <property type="entry name" value="PROTEIN ASMA"/>
    <property type="match status" value="1"/>
</dbReference>
<dbReference type="InterPro" id="IPR008023">
    <property type="entry name" value="DUF748"/>
</dbReference>
<evidence type="ECO:0008006" key="3">
    <source>
        <dbReference type="Google" id="ProtNLM"/>
    </source>
</evidence>
<dbReference type="OrthoDB" id="8560134at2"/>
<dbReference type="AlphaFoldDB" id="A0A1G7Y7V4"/>
<dbReference type="PANTHER" id="PTHR30441">
    <property type="entry name" value="DUF748 DOMAIN-CONTAINING PROTEIN"/>
    <property type="match status" value="1"/>
</dbReference>